<keyword evidence="15" id="KW-1185">Reference proteome</keyword>
<dbReference type="PANTHER" id="PTHR45906:SF2">
    <property type="entry name" value="ALPHA-N-ACETYLGALACTOSAMINIDE ALPHA-2,6-SIALYLTRANSFERASE 3"/>
    <property type="match status" value="1"/>
</dbReference>
<evidence type="ECO:0000256" key="13">
    <source>
        <dbReference type="ARBA" id="ARBA00023180"/>
    </source>
</evidence>
<evidence type="ECO:0000256" key="3">
    <source>
        <dbReference type="ARBA" id="ARBA00022676"/>
    </source>
</evidence>
<accession>A0ABM2Y1W2</accession>
<keyword evidence="3" id="KW-0328">Glycosyltransferase</keyword>
<protein>
    <submittedName>
        <fullName evidence="16">Alpha-N-acetylgalactosaminide alpha-2,6-sialyltransferase 3 isoform X3</fullName>
    </submittedName>
</protein>
<keyword evidence="9" id="KW-0333">Golgi apparatus</keyword>
<evidence type="ECO:0000256" key="4">
    <source>
        <dbReference type="ARBA" id="ARBA00022679"/>
    </source>
</evidence>
<keyword evidence="7" id="KW-0730">Sialic acid</keyword>
<name>A0ABM2Y1W2_MESAU</name>
<gene>
    <name evidence="16" type="primary">St6galnac3</name>
</gene>
<reference evidence="16" key="1">
    <citation type="submission" date="2025-08" db="UniProtKB">
        <authorList>
            <consortium name="RefSeq"/>
        </authorList>
    </citation>
    <scope>IDENTIFICATION</scope>
    <source>
        <tissue evidence="16">Liver</tissue>
    </source>
</reference>
<evidence type="ECO:0000256" key="8">
    <source>
        <dbReference type="ARBA" id="ARBA00022989"/>
    </source>
</evidence>
<evidence type="ECO:0000256" key="10">
    <source>
        <dbReference type="ARBA" id="ARBA00023098"/>
    </source>
</evidence>
<organism evidence="15 16">
    <name type="scientific">Mesocricetus auratus</name>
    <name type="common">Golden hamster</name>
    <dbReference type="NCBI Taxonomy" id="10036"/>
    <lineage>
        <taxon>Eukaryota</taxon>
        <taxon>Metazoa</taxon>
        <taxon>Chordata</taxon>
        <taxon>Craniata</taxon>
        <taxon>Vertebrata</taxon>
        <taxon>Euteleostomi</taxon>
        <taxon>Mammalia</taxon>
        <taxon>Eutheria</taxon>
        <taxon>Euarchontoglires</taxon>
        <taxon>Glires</taxon>
        <taxon>Rodentia</taxon>
        <taxon>Myomorpha</taxon>
        <taxon>Muroidea</taxon>
        <taxon>Cricetidae</taxon>
        <taxon>Cricetinae</taxon>
        <taxon>Mesocricetus</taxon>
    </lineage>
</organism>
<evidence type="ECO:0000256" key="9">
    <source>
        <dbReference type="ARBA" id="ARBA00023034"/>
    </source>
</evidence>
<keyword evidence="5" id="KW-0812">Transmembrane</keyword>
<comment type="subcellular location">
    <subcellularLocation>
        <location evidence="1">Golgi apparatus membrane</location>
        <topology evidence="1">Single-pass type II membrane protein</topology>
    </subcellularLocation>
</comment>
<evidence type="ECO:0000256" key="12">
    <source>
        <dbReference type="ARBA" id="ARBA00023157"/>
    </source>
</evidence>
<evidence type="ECO:0000256" key="1">
    <source>
        <dbReference type="ARBA" id="ARBA00004323"/>
    </source>
</evidence>
<evidence type="ECO:0000256" key="7">
    <source>
        <dbReference type="ARBA" id="ARBA00022981"/>
    </source>
</evidence>
<dbReference type="PANTHER" id="PTHR45906">
    <property type="entry name" value="ALPHA-N-ACETYL-NEURAMINYL-2,3-BETA-GALACTOSYL-1, 3-N-ACETYL-GALACTOSAMINIDE ALPHA-2,6-SIALYLTRANSFERASE-LIKE"/>
    <property type="match status" value="1"/>
</dbReference>
<evidence type="ECO:0000256" key="11">
    <source>
        <dbReference type="ARBA" id="ARBA00023136"/>
    </source>
</evidence>
<keyword evidence="4" id="KW-0808">Transferase</keyword>
<dbReference type="GeneID" id="110343429"/>
<evidence type="ECO:0000256" key="5">
    <source>
        <dbReference type="ARBA" id="ARBA00022692"/>
    </source>
</evidence>
<keyword evidence="12" id="KW-1015">Disulfide bond</keyword>
<evidence type="ECO:0000313" key="15">
    <source>
        <dbReference type="Proteomes" id="UP000886700"/>
    </source>
</evidence>
<evidence type="ECO:0000256" key="14">
    <source>
        <dbReference type="ARBA" id="ARBA00043744"/>
    </source>
</evidence>
<dbReference type="InterPro" id="IPR038578">
    <property type="entry name" value="GT29-like_sf"/>
</dbReference>
<evidence type="ECO:0000256" key="2">
    <source>
        <dbReference type="ARBA" id="ARBA00006003"/>
    </source>
</evidence>
<evidence type="ECO:0000256" key="6">
    <source>
        <dbReference type="ARBA" id="ARBA00022968"/>
    </source>
</evidence>
<dbReference type="Pfam" id="PF00777">
    <property type="entry name" value="Glyco_transf_29"/>
    <property type="match status" value="1"/>
</dbReference>
<dbReference type="InterPro" id="IPR001675">
    <property type="entry name" value="Glyco_trans_29"/>
</dbReference>
<keyword evidence="6" id="KW-0735">Signal-anchor</keyword>
<dbReference type="RefSeq" id="XP_040607513.1">
    <property type="nucleotide sequence ID" value="XM_040751579.1"/>
</dbReference>
<dbReference type="Proteomes" id="UP000886700">
    <property type="component" value="Unplaced"/>
</dbReference>
<keyword evidence="10" id="KW-0443">Lipid metabolism</keyword>
<comment type="catalytic activity">
    <reaction evidence="14">
        <text>a ganglioside GM1b (d18:1(4E)) + CMP-N-acetyl-beta-neuraminate = a ganglioside GD1alpha (d18:1(4E)) + CMP + H(+)</text>
        <dbReference type="Rhea" id="RHEA:41968"/>
        <dbReference type="ChEBI" id="CHEBI:15378"/>
        <dbReference type="ChEBI" id="CHEBI:57812"/>
        <dbReference type="ChEBI" id="CHEBI:60377"/>
        <dbReference type="ChEBI" id="CHEBI:78568"/>
        <dbReference type="ChEBI" id="CHEBI:78569"/>
    </reaction>
    <physiologicalReaction direction="left-to-right" evidence="14">
        <dbReference type="Rhea" id="RHEA:41969"/>
    </physiologicalReaction>
</comment>
<proteinExistence type="inferred from homology"/>
<evidence type="ECO:0000313" key="16">
    <source>
        <dbReference type="RefSeq" id="XP_040607513.1"/>
    </source>
</evidence>
<keyword evidence="8" id="KW-1133">Transmembrane helix</keyword>
<sequence length="288" mass="32090">MCRVKPHIKYAPPPFLTPARRSRPNFSPFERKSVLAVSLTALCLVLLAMRLITDMNFPSLLSCFGQPETKWIPLSYSSRQPLRTHYGYINVRTQEPLQLDCGHCAIVSNSGQMAGQKVGEEIDHSSCIWRMNNAPTKGFEEDVGHVTMVRVVSHTSVPLLLKNPDYFFKEASATVYVVWGPFRNMRKDGNGIVYNMLKKTVDKYPSAQIYVTTEQRMSYCDAVFKEETGKDSTGVYCSRRRLCTHVSCAPGTAACSLLTGDLQKENLARALVGSSLPVTPSLTQATLL</sequence>
<keyword evidence="11" id="KW-0472">Membrane</keyword>
<comment type="similarity">
    <text evidence="2">Belongs to the glycosyltransferase 29 family.</text>
</comment>
<dbReference type="Gene3D" id="3.90.1480.20">
    <property type="entry name" value="Glycosyl transferase family 29"/>
    <property type="match status" value="1"/>
</dbReference>
<keyword evidence="13" id="KW-0325">Glycoprotein</keyword>